<dbReference type="Pfam" id="PF13679">
    <property type="entry name" value="Methyltransf_32"/>
    <property type="match status" value="1"/>
</dbReference>
<proteinExistence type="predicted"/>
<dbReference type="Proteomes" id="UP000723714">
    <property type="component" value="Unassembled WGS sequence"/>
</dbReference>
<dbReference type="CDD" id="cd02440">
    <property type="entry name" value="AdoMet_MTases"/>
    <property type="match status" value="1"/>
</dbReference>
<keyword evidence="2" id="KW-0808">Transferase</keyword>
<name>A0ABS6D4S7_9FIRM</name>
<dbReference type="InterPro" id="IPR025714">
    <property type="entry name" value="Methyltranfer_dom"/>
</dbReference>
<protein>
    <submittedName>
        <fullName evidence="2">SAM-dependent methyltransferase</fullName>
    </submittedName>
</protein>
<reference evidence="2 3" key="1">
    <citation type="submission" date="2021-06" db="EMBL/GenBank/DDBJ databases">
        <title>Faecalicatena sp. nov. isolated from porcine feces.</title>
        <authorList>
            <person name="Oh B.S."/>
            <person name="Lee J.H."/>
        </authorList>
    </citation>
    <scope>NUCLEOTIDE SEQUENCE [LARGE SCALE GENOMIC DNA]</scope>
    <source>
        <strain evidence="2 3">AGMB00832</strain>
    </source>
</reference>
<dbReference type="PANTHER" id="PTHR13369:SF3">
    <property type="entry name" value="METHYLTRANSFERASE DOMAIN-CONTAINING PROTEIN"/>
    <property type="match status" value="1"/>
</dbReference>
<feature type="domain" description="Methyltransferase" evidence="1">
    <location>
        <begin position="152"/>
        <end position="288"/>
    </location>
</feature>
<organism evidence="2 3">
    <name type="scientific">Faecalicatena faecalis</name>
    <dbReference type="NCBI Taxonomy" id="2726362"/>
    <lineage>
        <taxon>Bacteria</taxon>
        <taxon>Bacillati</taxon>
        <taxon>Bacillota</taxon>
        <taxon>Clostridia</taxon>
        <taxon>Lachnospirales</taxon>
        <taxon>Lachnospiraceae</taxon>
        <taxon>Faecalicatena</taxon>
    </lineage>
</organism>
<comment type="caution">
    <text evidence="2">The sequence shown here is derived from an EMBL/GenBank/DDBJ whole genome shotgun (WGS) entry which is preliminary data.</text>
</comment>
<evidence type="ECO:0000313" key="3">
    <source>
        <dbReference type="Proteomes" id="UP000723714"/>
    </source>
</evidence>
<dbReference type="RefSeq" id="WP_216241844.1">
    <property type="nucleotide sequence ID" value="NZ_JABACJ020000010.1"/>
</dbReference>
<gene>
    <name evidence="2" type="ORF">HGO97_011680</name>
</gene>
<evidence type="ECO:0000259" key="1">
    <source>
        <dbReference type="Pfam" id="PF13679"/>
    </source>
</evidence>
<accession>A0ABS6D4S7</accession>
<dbReference type="GO" id="GO:0032259">
    <property type="term" value="P:methylation"/>
    <property type="evidence" value="ECO:0007669"/>
    <property type="project" value="UniProtKB-KW"/>
</dbReference>
<keyword evidence="3" id="KW-1185">Reference proteome</keyword>
<dbReference type="PANTHER" id="PTHR13369">
    <property type="match status" value="1"/>
</dbReference>
<sequence length="383" mass="43539">METIQQLLNEILDIDFIQGIISNPRTKDGILKMKVRPVEMKDGLYFQCESFTKTQAFHENLKAEEAAERLANSMSEFRQMQLSTKTMNYTVLISKKGKVTIQKKRQQGEVRAAELSHNRSKRYILQEGIAVPFLQDLGVMTAEGKIVKSRFDKFRQINRFLEFIEDILPQLDKGRELTILDFGCGKSYLTFAMYYYLHELKKYDIRVVGLDLKKDVIEHCSRLAEKYGYEKLTFLVGDIADYEGVQEVDMVVTLHACDTATDYALAKAIGWNAKVILSVPCCQHELNGQIQAKELAPIMDYGLLKERFAALVTDGLRAKYLEASGYDTQVLEFIDMEHTPKNILLRAVKTGKADQEAGEAVKQCEAFLGADPTLGKLLGFDRE</sequence>
<keyword evidence="2" id="KW-0489">Methyltransferase</keyword>
<dbReference type="EMBL" id="JABACJ020000010">
    <property type="protein sequence ID" value="MBU3876471.1"/>
    <property type="molecule type" value="Genomic_DNA"/>
</dbReference>
<evidence type="ECO:0000313" key="2">
    <source>
        <dbReference type="EMBL" id="MBU3876471.1"/>
    </source>
</evidence>
<dbReference type="GO" id="GO:0008168">
    <property type="term" value="F:methyltransferase activity"/>
    <property type="evidence" value="ECO:0007669"/>
    <property type="project" value="UniProtKB-KW"/>
</dbReference>